<evidence type="ECO:0000313" key="2">
    <source>
        <dbReference type="EMBL" id="CAD8359201.1"/>
    </source>
</evidence>
<proteinExistence type="predicted"/>
<dbReference type="SUPFAM" id="SSF81631">
    <property type="entry name" value="PAP/OAS1 substrate-binding domain"/>
    <property type="match status" value="1"/>
</dbReference>
<reference evidence="2" key="1">
    <citation type="submission" date="2021-01" db="EMBL/GenBank/DDBJ databases">
        <authorList>
            <person name="Corre E."/>
            <person name="Pelletier E."/>
            <person name="Niang G."/>
            <person name="Scheremetjew M."/>
            <person name="Finn R."/>
            <person name="Kale V."/>
            <person name="Holt S."/>
            <person name="Cochrane G."/>
            <person name="Meng A."/>
            <person name="Brown T."/>
            <person name="Cohen L."/>
        </authorList>
    </citation>
    <scope>NUCLEOTIDE SEQUENCE</scope>
    <source>
        <strain evidence="2">CCMP3303</strain>
    </source>
</reference>
<dbReference type="GO" id="GO:1990817">
    <property type="term" value="F:poly(A) RNA polymerase activity"/>
    <property type="evidence" value="ECO:0007669"/>
    <property type="project" value="InterPro"/>
</dbReference>
<sequence>MEVLCTGEPTAGKLLMHFLLFYGQHFESQATAVDVSGVHHPDIHRYRNRPYGSYRLSSYVPRLAGGSIDPVTGMYTVDPIVIYDPLEGCENNNVARSCFAWASIRSVFHQCYMTLSGACERGSGTSDPPFGIGGSARGLPSTNRPSRSSSAESGKATDAARQQQAHRGQHQQGTWGQGPTNDESQQQQVESVLALLLSF</sequence>
<dbReference type="GO" id="GO:0003729">
    <property type="term" value="F:mRNA binding"/>
    <property type="evidence" value="ECO:0007669"/>
    <property type="project" value="TreeGrafter"/>
</dbReference>
<organism evidence="2">
    <name type="scientific">Minutocellus polymorphus</name>
    <dbReference type="NCBI Taxonomy" id="265543"/>
    <lineage>
        <taxon>Eukaryota</taxon>
        <taxon>Sar</taxon>
        <taxon>Stramenopiles</taxon>
        <taxon>Ochrophyta</taxon>
        <taxon>Bacillariophyta</taxon>
        <taxon>Mediophyceae</taxon>
        <taxon>Cymatosirophycidae</taxon>
        <taxon>Cymatosirales</taxon>
        <taxon>Cymatosiraceae</taxon>
        <taxon>Minutocellus</taxon>
    </lineage>
</organism>
<feature type="compositionally biased region" description="Polar residues" evidence="1">
    <location>
        <begin position="177"/>
        <end position="187"/>
    </location>
</feature>
<feature type="compositionally biased region" description="Polar residues" evidence="1">
    <location>
        <begin position="140"/>
        <end position="152"/>
    </location>
</feature>
<protein>
    <recommendedName>
        <fullName evidence="4">PAP-associated domain-containing protein</fullName>
    </recommendedName>
</protein>
<dbReference type="PANTHER" id="PTHR23092">
    <property type="entry name" value="POLY(A) RNA POLYMERASE"/>
    <property type="match status" value="1"/>
</dbReference>
<feature type="region of interest" description="Disordered" evidence="1">
    <location>
        <begin position="123"/>
        <end position="187"/>
    </location>
</feature>
<feature type="compositionally biased region" description="Low complexity" evidence="1">
    <location>
        <begin position="160"/>
        <end position="173"/>
    </location>
</feature>
<name>A0A6U0I684_9STRA</name>
<dbReference type="InterPro" id="IPR045862">
    <property type="entry name" value="Trf4-like"/>
</dbReference>
<dbReference type="EMBL" id="HBEJ01000586">
    <property type="protein sequence ID" value="CAD8359201.1"/>
    <property type="molecule type" value="Transcribed_RNA"/>
</dbReference>
<evidence type="ECO:0000313" key="3">
    <source>
        <dbReference type="EMBL" id="CAD8359202.1"/>
    </source>
</evidence>
<dbReference type="Gene3D" id="1.10.1410.10">
    <property type="match status" value="1"/>
</dbReference>
<dbReference type="GO" id="GO:0031499">
    <property type="term" value="C:TRAMP complex"/>
    <property type="evidence" value="ECO:0007669"/>
    <property type="project" value="TreeGrafter"/>
</dbReference>
<dbReference type="EMBL" id="HBEJ01000587">
    <property type="protein sequence ID" value="CAD8359202.1"/>
    <property type="molecule type" value="Transcribed_RNA"/>
</dbReference>
<dbReference type="AlphaFoldDB" id="A0A6U0I684"/>
<dbReference type="GO" id="GO:0043634">
    <property type="term" value="P:polyadenylation-dependent ncRNA catabolic process"/>
    <property type="evidence" value="ECO:0007669"/>
    <property type="project" value="TreeGrafter"/>
</dbReference>
<gene>
    <name evidence="2" type="ORF">MPOL1434_LOCUS351</name>
    <name evidence="3" type="ORF">MPOL1434_LOCUS352</name>
</gene>
<evidence type="ECO:0000256" key="1">
    <source>
        <dbReference type="SAM" id="MobiDB-lite"/>
    </source>
</evidence>
<dbReference type="GO" id="GO:0031123">
    <property type="term" value="P:RNA 3'-end processing"/>
    <property type="evidence" value="ECO:0007669"/>
    <property type="project" value="TreeGrafter"/>
</dbReference>
<accession>A0A6U0I684</accession>
<evidence type="ECO:0008006" key="4">
    <source>
        <dbReference type="Google" id="ProtNLM"/>
    </source>
</evidence>
<dbReference type="GO" id="GO:0005730">
    <property type="term" value="C:nucleolus"/>
    <property type="evidence" value="ECO:0007669"/>
    <property type="project" value="TreeGrafter"/>
</dbReference>
<dbReference type="PANTHER" id="PTHR23092:SF15">
    <property type="entry name" value="INACTIVE NON-CANONICAL POLY(A) RNA POLYMERASE PROTEIN TRF4-2-RELATED"/>
    <property type="match status" value="1"/>
</dbReference>